<feature type="compositionally biased region" description="Polar residues" evidence="1">
    <location>
        <begin position="56"/>
        <end position="68"/>
    </location>
</feature>
<dbReference type="AlphaFoldDB" id="A0A9W6X4E8"/>
<evidence type="ECO:0000256" key="1">
    <source>
        <dbReference type="SAM" id="MobiDB-lite"/>
    </source>
</evidence>
<keyword evidence="3" id="KW-1185">Reference proteome</keyword>
<sequence length="80" mass="9266">MCPIQVIWDLVLDHHETSEDHEHQKTYHTYGDNGVSIRTKPARRKNHMPMGKFDKNSTISNMTNSFASDANPHDQYTIEP</sequence>
<accession>A0A9W6X4E8</accession>
<proteinExistence type="predicted"/>
<feature type="region of interest" description="Disordered" evidence="1">
    <location>
        <begin position="17"/>
        <end position="80"/>
    </location>
</feature>
<evidence type="ECO:0000313" key="3">
    <source>
        <dbReference type="Proteomes" id="UP001165083"/>
    </source>
</evidence>
<dbReference type="EMBL" id="BSXW01000819">
    <property type="protein sequence ID" value="GMF30153.1"/>
    <property type="molecule type" value="Genomic_DNA"/>
</dbReference>
<reference evidence="2" key="1">
    <citation type="submission" date="2023-04" db="EMBL/GenBank/DDBJ databases">
        <title>Phytophthora lilii NBRC 32176.</title>
        <authorList>
            <person name="Ichikawa N."/>
            <person name="Sato H."/>
            <person name="Tonouchi N."/>
        </authorList>
    </citation>
    <scope>NUCLEOTIDE SEQUENCE</scope>
    <source>
        <strain evidence="2">NBRC 32176</strain>
    </source>
</reference>
<evidence type="ECO:0000313" key="2">
    <source>
        <dbReference type="EMBL" id="GMF30153.1"/>
    </source>
</evidence>
<protein>
    <submittedName>
        <fullName evidence="2">Unnamed protein product</fullName>
    </submittedName>
</protein>
<name>A0A9W6X4E8_9STRA</name>
<dbReference type="Proteomes" id="UP001165083">
    <property type="component" value="Unassembled WGS sequence"/>
</dbReference>
<gene>
    <name evidence="2" type="ORF">Plil01_001285700</name>
</gene>
<organism evidence="2 3">
    <name type="scientific">Phytophthora lilii</name>
    <dbReference type="NCBI Taxonomy" id="2077276"/>
    <lineage>
        <taxon>Eukaryota</taxon>
        <taxon>Sar</taxon>
        <taxon>Stramenopiles</taxon>
        <taxon>Oomycota</taxon>
        <taxon>Peronosporomycetes</taxon>
        <taxon>Peronosporales</taxon>
        <taxon>Peronosporaceae</taxon>
        <taxon>Phytophthora</taxon>
    </lineage>
</organism>
<comment type="caution">
    <text evidence="2">The sequence shown here is derived from an EMBL/GenBank/DDBJ whole genome shotgun (WGS) entry which is preliminary data.</text>
</comment>